<keyword evidence="1" id="KW-0175">Coiled coil</keyword>
<dbReference type="EMBL" id="QDEB01132564">
    <property type="protein sequence ID" value="RZB38916.1"/>
    <property type="molecule type" value="Genomic_DNA"/>
</dbReference>
<name>A0A482V1J9_ASBVE</name>
<dbReference type="OrthoDB" id="8015657at2759"/>
<feature type="compositionally biased region" description="Basic and acidic residues" evidence="2">
    <location>
        <begin position="541"/>
        <end position="558"/>
    </location>
</feature>
<feature type="region of interest" description="Disordered" evidence="2">
    <location>
        <begin position="647"/>
        <end position="688"/>
    </location>
</feature>
<evidence type="ECO:0000256" key="1">
    <source>
        <dbReference type="SAM" id="Coils"/>
    </source>
</evidence>
<keyword evidence="4" id="KW-1185">Reference proteome</keyword>
<sequence>MSFNSRTEEYYKKFIELQEKLRKSEEERLKLEMKFNEMLQVTREEWVPINFYAKFVNLRVFLREQMHYRKLRSQYKRFLEEDRRRQDRNERILRTLERIENRVAMLVAKTERFKLLRQQYQTFLDRIYKAKQIKKPEASDIPQETQLEKMQPVEEKSDIVQSYIQNLSSQKLKDLLEKEEDARKRLPFSVKKSPEDKRSHREDYFIFREGESRPNYASSIADDIMNSIYSKHSSKPNDDSRYLWPREPNNNLSSNHFGQTNNFGIQKPNFDDNRKLRQQTGFEKTLKDMYRDSEVIQQTEDSESDYLPESRVGSKKNSVEINKTNDEILNRNEKIQENSHYQEINGSTLDVSKKPVEFSYQMPDNDNKTQMSENYPCQKLNSDMRDTTKILNYQKVNDVKNQMPQISQNYPKQPMDENINTTLFKKEPMQQEYRNETFMNNNNPQMAQNYPKQPLLENIVSTTSFRKDPKQQEIFMKNNNDQTGEGFNEKVTSNNSDSGINHIRQAPRPENENDLTPQKYINVTKQHLQEPEYVNQLKDHRTFPDEGNQHIPDQKSYVDEQSLNNEETAPTKVDEQKEHEKESKLSEPQIKTQIEESSTKLQERTENADYHFTAENKQPSEEHININQEQSLDPHTKNEQLLNNKDDQSVREDSDKHHQPVMNDDPTLPQHYYDESGSTQQHNDSNPSVLYDQYNQLQYKESDQLIQQYDENGQPFHVQGYSESGQFLQYDENNQLIQQYDENGQPLEPQQYGEGGQFLQHYDETGQPIHYNESADQLVQQYDENGQPIQQYDENDQPFAQYDENGQLLEQYRENSQIFEQYDEHGQLIQQYDENGQLMQQYDESGQLIPQYDENGQLQQYNNSEQFQYDENGQIIQQYDLGGENPSQLQFTESEQIIQQYDENGALIQPTENDQQFYERQYEEGPGEDPNHQENNEVQAAEQHDVSEVEQLQDQNLKAPTNIKKPNNVMDMLDTDTESAKQDTKISNDSDFDFSNG</sequence>
<feature type="compositionally biased region" description="Polar residues" evidence="2">
    <location>
        <begin position="559"/>
        <end position="568"/>
    </location>
</feature>
<comment type="caution">
    <text evidence="3">The sequence shown here is derived from an EMBL/GenBank/DDBJ whole genome shotgun (WGS) entry which is preliminary data.</text>
</comment>
<evidence type="ECO:0000313" key="4">
    <source>
        <dbReference type="Proteomes" id="UP000292052"/>
    </source>
</evidence>
<feature type="compositionally biased region" description="Basic and acidic residues" evidence="2">
    <location>
        <begin position="572"/>
        <end position="585"/>
    </location>
</feature>
<dbReference type="AlphaFoldDB" id="A0A482V1J9"/>
<feature type="compositionally biased region" description="Polar residues" evidence="2">
    <location>
        <begin position="676"/>
        <end position="688"/>
    </location>
</feature>
<protein>
    <submittedName>
        <fullName evidence="3">Mediator of RNA polymerase II transcription subunit 26</fullName>
    </submittedName>
</protein>
<proteinExistence type="predicted"/>
<gene>
    <name evidence="3" type="ORF">BDFB_008620</name>
</gene>
<dbReference type="STRING" id="1661398.A0A482V1J9"/>
<dbReference type="Gene3D" id="2.180.10.10">
    <property type="entry name" value="RHS repeat-associated core"/>
    <property type="match status" value="1"/>
</dbReference>
<feature type="region of interest" description="Disordered" evidence="2">
    <location>
        <begin position="921"/>
        <end position="997"/>
    </location>
</feature>
<organism evidence="3 4">
    <name type="scientific">Asbolus verrucosus</name>
    <name type="common">Desert ironclad beetle</name>
    <dbReference type="NCBI Taxonomy" id="1661398"/>
    <lineage>
        <taxon>Eukaryota</taxon>
        <taxon>Metazoa</taxon>
        <taxon>Ecdysozoa</taxon>
        <taxon>Arthropoda</taxon>
        <taxon>Hexapoda</taxon>
        <taxon>Insecta</taxon>
        <taxon>Pterygota</taxon>
        <taxon>Neoptera</taxon>
        <taxon>Endopterygota</taxon>
        <taxon>Coleoptera</taxon>
        <taxon>Polyphaga</taxon>
        <taxon>Cucujiformia</taxon>
        <taxon>Tenebrionidae</taxon>
        <taxon>Pimeliinae</taxon>
        <taxon>Asbolus</taxon>
    </lineage>
</organism>
<feature type="region of interest" description="Disordered" evidence="2">
    <location>
        <begin position="296"/>
        <end position="317"/>
    </location>
</feature>
<feature type="compositionally biased region" description="Polar residues" evidence="2">
    <location>
        <begin position="950"/>
        <end position="959"/>
    </location>
</feature>
<dbReference type="Proteomes" id="UP000292052">
    <property type="component" value="Unassembled WGS sequence"/>
</dbReference>
<feature type="region of interest" description="Disordered" evidence="2">
    <location>
        <begin position="479"/>
        <end position="516"/>
    </location>
</feature>
<accession>A0A482V1J9</accession>
<feature type="compositionally biased region" description="Polar residues" evidence="2">
    <location>
        <begin position="479"/>
        <end position="499"/>
    </location>
</feature>
<reference evidence="3 4" key="1">
    <citation type="submission" date="2017-03" db="EMBL/GenBank/DDBJ databases">
        <title>Genome of the blue death feigning beetle - Asbolus verrucosus.</title>
        <authorList>
            <person name="Rider S.D."/>
        </authorList>
    </citation>
    <scope>NUCLEOTIDE SEQUENCE [LARGE SCALE GENOMIC DNA]</scope>
    <source>
        <strain evidence="3">Butters</strain>
        <tissue evidence="3">Head and leg muscle</tissue>
    </source>
</reference>
<feature type="region of interest" description="Disordered" evidence="2">
    <location>
        <begin position="541"/>
        <end position="605"/>
    </location>
</feature>
<feature type="compositionally biased region" description="Basic and acidic residues" evidence="2">
    <location>
        <begin position="978"/>
        <end position="988"/>
    </location>
</feature>
<feature type="coiled-coil region" evidence="1">
    <location>
        <begin position="7"/>
        <end position="34"/>
    </location>
</feature>
<feature type="compositionally biased region" description="Basic and acidic residues" evidence="2">
    <location>
        <begin position="647"/>
        <end position="658"/>
    </location>
</feature>
<evidence type="ECO:0000256" key="2">
    <source>
        <dbReference type="SAM" id="MobiDB-lite"/>
    </source>
</evidence>
<evidence type="ECO:0000313" key="3">
    <source>
        <dbReference type="EMBL" id="RZB38916.1"/>
    </source>
</evidence>
<feature type="compositionally biased region" description="Basic and acidic residues" evidence="2">
    <location>
        <begin position="593"/>
        <end position="605"/>
    </location>
</feature>